<evidence type="ECO:0008006" key="4">
    <source>
        <dbReference type="Google" id="ProtNLM"/>
    </source>
</evidence>
<reference evidence="2 3" key="1">
    <citation type="submission" date="2019-11" db="EMBL/GenBank/DDBJ databases">
        <title>Pedobacter sp. HMF7056 Genome sequencing and assembly.</title>
        <authorList>
            <person name="Kang H."/>
            <person name="Kim H."/>
            <person name="Joh K."/>
        </authorList>
    </citation>
    <scope>NUCLEOTIDE SEQUENCE [LARGE SCALE GENOMIC DNA]</scope>
    <source>
        <strain evidence="2 3">HMF7056</strain>
    </source>
</reference>
<dbReference type="RefSeq" id="WP_160905160.1">
    <property type="nucleotide sequence ID" value="NZ_WVHS01000001.1"/>
</dbReference>
<evidence type="ECO:0000313" key="3">
    <source>
        <dbReference type="Proteomes" id="UP000451233"/>
    </source>
</evidence>
<name>A0A7K1XTP8_9SPHI</name>
<protein>
    <recommendedName>
        <fullName evidence="4">DNA primase</fullName>
    </recommendedName>
</protein>
<dbReference type="EMBL" id="WVHS01000001">
    <property type="protein sequence ID" value="MXV14167.1"/>
    <property type="molecule type" value="Genomic_DNA"/>
</dbReference>
<sequence length="542" mass="61319">MNKNTLITANPDLLLYTEGKLNTAIPGGIKLTGLDRLKVTLKLTIAGQPNGPAFRHNLDLYNSIQTDQLVEKVSEALELNVYDVRAAINDLNTALEAYRSERLEAMKPRQSGQKELTETDRKTALSWLKSPDLLDRTKQAIAASGLIGEETNGLIAYLVYTSRKRETPLHLVILSASGMGKTWLQEKVSELIPQEDKLEITALSGNAFYYFGQQELKHKLLLIEDLDGAENALYPIRELQSKRRISKTVTLKDGKGALKTVTLNVEGPVCVSGCTTREQLYEDNANRCILLYMDTSPEQDKRIMDYQRKLSAGLIDQSIERDVREQLKNVQRMLKPITVRNPLATYLQLPESVFKPRRTMLLLLLFTETITFYHQYQRELKTDETTGEQYIESTIEDIEAAFTVLEDTLLKKSDELTGACRNFFEQLKGWLKEQGTECFYSKGVRSTFRITPSSLQRYLSELERMGQVLAISGNRYKGFVYKVAAWDELELLMAGTRQLVENILSQIRAVARNPAVAQQPDGLHNSLKINPKKSVTRGKSKS</sequence>
<accession>A0A7K1XTP8</accession>
<dbReference type="AlphaFoldDB" id="A0A7K1XTP8"/>
<dbReference type="Proteomes" id="UP000451233">
    <property type="component" value="Unassembled WGS sequence"/>
</dbReference>
<gene>
    <name evidence="2" type="ORF">GS398_02555</name>
</gene>
<keyword evidence="3" id="KW-1185">Reference proteome</keyword>
<feature type="region of interest" description="Disordered" evidence="1">
    <location>
        <begin position="521"/>
        <end position="542"/>
    </location>
</feature>
<proteinExistence type="predicted"/>
<comment type="caution">
    <text evidence="2">The sequence shown here is derived from an EMBL/GenBank/DDBJ whole genome shotgun (WGS) entry which is preliminary data.</text>
</comment>
<organism evidence="2 3">
    <name type="scientific">Hufsiella ginkgonis</name>
    <dbReference type="NCBI Taxonomy" id="2695274"/>
    <lineage>
        <taxon>Bacteria</taxon>
        <taxon>Pseudomonadati</taxon>
        <taxon>Bacteroidota</taxon>
        <taxon>Sphingobacteriia</taxon>
        <taxon>Sphingobacteriales</taxon>
        <taxon>Sphingobacteriaceae</taxon>
        <taxon>Hufsiella</taxon>
    </lineage>
</organism>
<evidence type="ECO:0000313" key="2">
    <source>
        <dbReference type="EMBL" id="MXV14167.1"/>
    </source>
</evidence>
<feature type="compositionally biased region" description="Basic residues" evidence="1">
    <location>
        <begin position="530"/>
        <end position="542"/>
    </location>
</feature>
<evidence type="ECO:0000256" key="1">
    <source>
        <dbReference type="SAM" id="MobiDB-lite"/>
    </source>
</evidence>